<feature type="transmembrane region" description="Helical" evidence="1">
    <location>
        <begin position="47"/>
        <end position="65"/>
    </location>
</feature>
<evidence type="ECO:0000256" key="1">
    <source>
        <dbReference type="SAM" id="Phobius"/>
    </source>
</evidence>
<comment type="caution">
    <text evidence="2">The sequence shown here is derived from an EMBL/GenBank/DDBJ whole genome shotgun (WGS) entry which is preliminary data.</text>
</comment>
<reference evidence="2" key="2">
    <citation type="journal article" date="2023" name="Infect Dis Poverty">
        <title>Chromosome-scale genome of the human blood fluke Schistosoma mekongi and its implications for public health.</title>
        <authorList>
            <person name="Zhou M."/>
            <person name="Xu L."/>
            <person name="Xu D."/>
            <person name="Chen W."/>
            <person name="Khan J."/>
            <person name="Hu Y."/>
            <person name="Huang H."/>
            <person name="Wei H."/>
            <person name="Zhang Y."/>
            <person name="Chusongsang P."/>
            <person name="Tanasarnprasert K."/>
            <person name="Hu X."/>
            <person name="Limpanont Y."/>
            <person name="Lv Z."/>
        </authorList>
    </citation>
    <scope>NUCLEOTIDE SEQUENCE</scope>
    <source>
        <strain evidence="2">LV_2022a</strain>
    </source>
</reference>
<dbReference type="Proteomes" id="UP001292079">
    <property type="component" value="Unassembled WGS sequence"/>
</dbReference>
<feature type="transmembrane region" description="Helical" evidence="1">
    <location>
        <begin position="123"/>
        <end position="147"/>
    </location>
</feature>
<keyword evidence="3" id="KW-1185">Reference proteome</keyword>
<reference evidence="2" key="1">
    <citation type="submission" date="2022-04" db="EMBL/GenBank/DDBJ databases">
        <authorList>
            <person name="Xu L."/>
            <person name="Lv Z."/>
        </authorList>
    </citation>
    <scope>NUCLEOTIDE SEQUENCE</scope>
    <source>
        <strain evidence="2">LV_2022a</strain>
    </source>
</reference>
<organism evidence="2 3">
    <name type="scientific">Schistosoma mekongi</name>
    <name type="common">Parasitic worm</name>
    <dbReference type="NCBI Taxonomy" id="38744"/>
    <lineage>
        <taxon>Eukaryota</taxon>
        <taxon>Metazoa</taxon>
        <taxon>Spiralia</taxon>
        <taxon>Lophotrochozoa</taxon>
        <taxon>Platyhelminthes</taxon>
        <taxon>Trematoda</taxon>
        <taxon>Digenea</taxon>
        <taxon>Strigeidida</taxon>
        <taxon>Schistosomatoidea</taxon>
        <taxon>Schistosomatidae</taxon>
        <taxon>Schistosoma</taxon>
    </lineage>
</organism>
<evidence type="ECO:0000313" key="3">
    <source>
        <dbReference type="Proteomes" id="UP001292079"/>
    </source>
</evidence>
<keyword evidence="1" id="KW-0472">Membrane</keyword>
<proteinExistence type="predicted"/>
<accession>A0AAE1Z7X4</accession>
<evidence type="ECO:0000313" key="2">
    <source>
        <dbReference type="EMBL" id="KAK4468750.1"/>
    </source>
</evidence>
<name>A0AAE1Z7X4_SCHME</name>
<sequence length="182" mass="20691">MIQLNNTVSRIQSQSGWLSIDQNSSVDIPSTFLGMESSSLSNNTTCSSILLAFTTTLLALISAVWTKVLRAKWRKILFGLACLFALMGIIFTILCFLYRSNNVTRVAFWSMWFLISRKKSSEYSIIFTVFTITYEYALLNFILQIAFTVTECKMTSTFSNHLYELDSNSPLSTFILTVFMPN</sequence>
<dbReference type="EMBL" id="JALJAT010000006">
    <property type="protein sequence ID" value="KAK4468750.1"/>
    <property type="molecule type" value="Genomic_DNA"/>
</dbReference>
<protein>
    <submittedName>
        <fullName evidence="2">Uncharacterized protein</fullName>
    </submittedName>
</protein>
<gene>
    <name evidence="2" type="ORF">MN116_007562</name>
</gene>
<keyword evidence="1" id="KW-1133">Transmembrane helix</keyword>
<dbReference type="AlphaFoldDB" id="A0AAE1Z7X4"/>
<feature type="transmembrane region" description="Helical" evidence="1">
    <location>
        <begin position="77"/>
        <end position="99"/>
    </location>
</feature>
<keyword evidence="1" id="KW-0812">Transmembrane</keyword>